<evidence type="ECO:0000313" key="1">
    <source>
        <dbReference type="EMBL" id="EXB59327.1"/>
    </source>
</evidence>
<sequence>MGSRSTSIWGWKMVKGCGRRWICLEKMLYSSIWAGPRNSSVTEAGFEGSGVIGRRRTIPTQKGRIPSEFGTGHVISARLKRIPAEFGSAYVIPRLGRIPAK</sequence>
<dbReference type="EMBL" id="KE344377">
    <property type="protein sequence ID" value="EXB59327.1"/>
    <property type="molecule type" value="Genomic_DNA"/>
</dbReference>
<name>W9R950_9ROSA</name>
<keyword evidence="2" id="KW-1185">Reference proteome</keyword>
<organism evidence="1 2">
    <name type="scientific">Morus notabilis</name>
    <dbReference type="NCBI Taxonomy" id="981085"/>
    <lineage>
        <taxon>Eukaryota</taxon>
        <taxon>Viridiplantae</taxon>
        <taxon>Streptophyta</taxon>
        <taxon>Embryophyta</taxon>
        <taxon>Tracheophyta</taxon>
        <taxon>Spermatophyta</taxon>
        <taxon>Magnoliopsida</taxon>
        <taxon>eudicotyledons</taxon>
        <taxon>Gunneridae</taxon>
        <taxon>Pentapetalae</taxon>
        <taxon>rosids</taxon>
        <taxon>fabids</taxon>
        <taxon>Rosales</taxon>
        <taxon>Moraceae</taxon>
        <taxon>Moreae</taxon>
        <taxon>Morus</taxon>
    </lineage>
</organism>
<gene>
    <name evidence="1" type="ORF">L484_001907</name>
</gene>
<accession>W9R950</accession>
<reference evidence="2" key="1">
    <citation type="submission" date="2013-01" db="EMBL/GenBank/DDBJ databases">
        <title>Draft Genome Sequence of a Mulberry Tree, Morus notabilis C.K. Schneid.</title>
        <authorList>
            <person name="He N."/>
            <person name="Zhao S."/>
        </authorList>
    </citation>
    <scope>NUCLEOTIDE SEQUENCE</scope>
</reference>
<evidence type="ECO:0000313" key="2">
    <source>
        <dbReference type="Proteomes" id="UP000030645"/>
    </source>
</evidence>
<proteinExistence type="predicted"/>
<dbReference type="Proteomes" id="UP000030645">
    <property type="component" value="Unassembled WGS sequence"/>
</dbReference>
<dbReference type="AlphaFoldDB" id="W9R950"/>
<protein>
    <submittedName>
        <fullName evidence="1">Uncharacterized protein</fullName>
    </submittedName>
</protein>